<name>A0A2T0YRJ4_9MICC</name>
<accession>A0A2T0YRJ4</accession>
<keyword evidence="2" id="KW-1185">Reference proteome</keyword>
<dbReference type="Pfam" id="PF13714">
    <property type="entry name" value="PEP_mutase"/>
    <property type="match status" value="1"/>
</dbReference>
<dbReference type="InterPro" id="IPR040442">
    <property type="entry name" value="Pyrv_kinase-like_dom_sf"/>
</dbReference>
<dbReference type="CDD" id="cd00377">
    <property type="entry name" value="ICL_PEPM"/>
    <property type="match status" value="1"/>
</dbReference>
<proteinExistence type="predicted"/>
<evidence type="ECO:0000313" key="1">
    <source>
        <dbReference type="EMBL" id="PRZ18188.1"/>
    </source>
</evidence>
<gene>
    <name evidence="1" type="ORF">BCL67_103174</name>
</gene>
<dbReference type="SUPFAM" id="SSF51621">
    <property type="entry name" value="Phosphoenolpyruvate/pyruvate domain"/>
    <property type="match status" value="1"/>
</dbReference>
<dbReference type="PANTHER" id="PTHR42905:SF16">
    <property type="entry name" value="CARBOXYPHOSPHONOENOLPYRUVATE PHOSPHONOMUTASE-LIKE PROTEIN (AFU_ORTHOLOGUE AFUA_5G07230)"/>
    <property type="match status" value="1"/>
</dbReference>
<keyword evidence="1" id="KW-0456">Lyase</keyword>
<sequence>MCHDAKMTSTEQHAKRLLELHHQATPVILPTVWDAWSAEACASLGFSALTIGSHPVADSLGEADGEAMDLADVLGVARRITDVVDIPVSVDLESGYDTPAEELVHRTLEAGAVGINIEDTLHSMDEMRSPEEHAAYIAAIRAAADATGTHLVINGRTDAFTTDAAPEDQLKDALHRLRLLEQAGADSLYPVQVPSRDYLEQILAAVKTPLNVTAHPINGAVPEGLSIEELTALGVKRVSFGPLLQRSLTEAMTTILQPWAPRG</sequence>
<reference evidence="1 2" key="1">
    <citation type="submission" date="2018-03" db="EMBL/GenBank/DDBJ databases">
        <title>Comparative analysis of microorganisms from saline springs in Andes Mountain Range, Colombia.</title>
        <authorList>
            <person name="Rubin E."/>
        </authorList>
    </citation>
    <scope>NUCLEOTIDE SEQUENCE [LARGE SCALE GENOMIC DNA]</scope>
    <source>
        <strain evidence="1 2">CG 35</strain>
    </source>
</reference>
<dbReference type="AlphaFoldDB" id="A0A2T0YRJ4"/>
<dbReference type="GO" id="GO:0016829">
    <property type="term" value="F:lyase activity"/>
    <property type="evidence" value="ECO:0007669"/>
    <property type="project" value="UniProtKB-KW"/>
</dbReference>
<evidence type="ECO:0000313" key="2">
    <source>
        <dbReference type="Proteomes" id="UP000238217"/>
    </source>
</evidence>
<dbReference type="Gene3D" id="3.20.20.60">
    <property type="entry name" value="Phosphoenolpyruvate-binding domains"/>
    <property type="match status" value="1"/>
</dbReference>
<dbReference type="PANTHER" id="PTHR42905">
    <property type="entry name" value="PHOSPHOENOLPYRUVATE CARBOXYLASE"/>
    <property type="match status" value="1"/>
</dbReference>
<dbReference type="Proteomes" id="UP000238217">
    <property type="component" value="Unassembled WGS sequence"/>
</dbReference>
<dbReference type="EMBL" id="PVTY01000003">
    <property type="protein sequence ID" value="PRZ18188.1"/>
    <property type="molecule type" value="Genomic_DNA"/>
</dbReference>
<dbReference type="InterPro" id="IPR039556">
    <property type="entry name" value="ICL/PEPM"/>
</dbReference>
<protein>
    <submittedName>
        <fullName evidence="1">2-methylisocitrate lyase-like PEP mutase family enzyme</fullName>
    </submittedName>
</protein>
<dbReference type="InterPro" id="IPR015813">
    <property type="entry name" value="Pyrv/PenolPyrv_kinase-like_dom"/>
</dbReference>
<organism evidence="1 2">
    <name type="scientific">Nesterenkonia sandarakina</name>
    <dbReference type="NCBI Taxonomy" id="272918"/>
    <lineage>
        <taxon>Bacteria</taxon>
        <taxon>Bacillati</taxon>
        <taxon>Actinomycetota</taxon>
        <taxon>Actinomycetes</taxon>
        <taxon>Micrococcales</taxon>
        <taxon>Micrococcaceae</taxon>
        <taxon>Nesterenkonia</taxon>
    </lineage>
</organism>
<comment type="caution">
    <text evidence="1">The sequence shown here is derived from an EMBL/GenBank/DDBJ whole genome shotgun (WGS) entry which is preliminary data.</text>
</comment>